<keyword evidence="2" id="KW-1185">Reference proteome</keyword>
<dbReference type="InParanoid" id="A0A067RDD7"/>
<evidence type="ECO:0000313" key="1">
    <source>
        <dbReference type="EMBL" id="KDR21896.1"/>
    </source>
</evidence>
<sequence length="50" mass="6037">MANFCRTDSALERYEPPTPAKRIRLLKGMCIHVNQQWYCFHPPVLQHYIY</sequence>
<accession>A0A067RDD7</accession>
<gene>
    <name evidence="1" type="ORF">L798_00442</name>
</gene>
<dbReference type="EMBL" id="KK852530">
    <property type="protein sequence ID" value="KDR21896.1"/>
    <property type="molecule type" value="Genomic_DNA"/>
</dbReference>
<name>A0A067RDD7_ZOONE</name>
<dbReference type="AlphaFoldDB" id="A0A067RDD7"/>
<evidence type="ECO:0000313" key="2">
    <source>
        <dbReference type="Proteomes" id="UP000027135"/>
    </source>
</evidence>
<proteinExistence type="predicted"/>
<organism evidence="1 2">
    <name type="scientific">Zootermopsis nevadensis</name>
    <name type="common">Dampwood termite</name>
    <dbReference type="NCBI Taxonomy" id="136037"/>
    <lineage>
        <taxon>Eukaryota</taxon>
        <taxon>Metazoa</taxon>
        <taxon>Ecdysozoa</taxon>
        <taxon>Arthropoda</taxon>
        <taxon>Hexapoda</taxon>
        <taxon>Insecta</taxon>
        <taxon>Pterygota</taxon>
        <taxon>Neoptera</taxon>
        <taxon>Polyneoptera</taxon>
        <taxon>Dictyoptera</taxon>
        <taxon>Blattodea</taxon>
        <taxon>Blattoidea</taxon>
        <taxon>Termitoidae</taxon>
        <taxon>Termopsidae</taxon>
        <taxon>Zootermopsis</taxon>
    </lineage>
</organism>
<reference evidence="1 2" key="1">
    <citation type="journal article" date="2014" name="Nat. Commun.">
        <title>Molecular traces of alternative social organization in a termite genome.</title>
        <authorList>
            <person name="Terrapon N."/>
            <person name="Li C."/>
            <person name="Robertson H.M."/>
            <person name="Ji L."/>
            <person name="Meng X."/>
            <person name="Booth W."/>
            <person name="Chen Z."/>
            <person name="Childers C.P."/>
            <person name="Glastad K.M."/>
            <person name="Gokhale K."/>
            <person name="Gowin J."/>
            <person name="Gronenberg W."/>
            <person name="Hermansen R.A."/>
            <person name="Hu H."/>
            <person name="Hunt B.G."/>
            <person name="Huylmans A.K."/>
            <person name="Khalil S.M."/>
            <person name="Mitchell R.D."/>
            <person name="Munoz-Torres M.C."/>
            <person name="Mustard J.A."/>
            <person name="Pan H."/>
            <person name="Reese J.T."/>
            <person name="Scharf M.E."/>
            <person name="Sun F."/>
            <person name="Vogel H."/>
            <person name="Xiao J."/>
            <person name="Yang W."/>
            <person name="Yang Z."/>
            <person name="Yang Z."/>
            <person name="Zhou J."/>
            <person name="Zhu J."/>
            <person name="Brent C.S."/>
            <person name="Elsik C.G."/>
            <person name="Goodisman M.A."/>
            <person name="Liberles D.A."/>
            <person name="Roe R.M."/>
            <person name="Vargo E.L."/>
            <person name="Vilcinskas A."/>
            <person name="Wang J."/>
            <person name="Bornberg-Bauer E."/>
            <person name="Korb J."/>
            <person name="Zhang G."/>
            <person name="Liebig J."/>
        </authorList>
    </citation>
    <scope>NUCLEOTIDE SEQUENCE [LARGE SCALE GENOMIC DNA]</scope>
    <source>
        <tissue evidence="1">Whole organism</tissue>
    </source>
</reference>
<protein>
    <submittedName>
        <fullName evidence="1">Uncharacterized protein</fullName>
    </submittedName>
</protein>
<dbReference type="Proteomes" id="UP000027135">
    <property type="component" value="Unassembled WGS sequence"/>
</dbReference>